<dbReference type="Gene3D" id="2.60.120.10">
    <property type="entry name" value="Jelly Rolls"/>
    <property type="match status" value="1"/>
</dbReference>
<protein>
    <submittedName>
        <fullName evidence="3">Class I mannose-6-phosphate isomerase</fullName>
    </submittedName>
</protein>
<dbReference type="EMBL" id="JBEWLY010000013">
    <property type="protein sequence ID" value="MET1755150.1"/>
    <property type="molecule type" value="Genomic_DNA"/>
</dbReference>
<dbReference type="InterPro" id="IPR014710">
    <property type="entry name" value="RmlC-like_jellyroll"/>
</dbReference>
<sequence length="269" mass="28719">MSRALATCKVAKPWGRDVLPAPFVAPAAERIGEIWFEPPPELPQLLVKYIFTSEALSIQVHPSDSQTQEKGLGRQGKEECWLIVDAEPGAKLGIGFKAHVDPDRMRKAALNGSIEELLDWHAVAPGDFFYIPANTVHAIGAGVSLIEVQQNSDLTYRLYDYGRPRELHLNDGMAVAKGEPYPASCKSKAPAGGSATLVEGPLFRLDQVAGVPDQNTAARYAGALLVIPREGRVHVAGEEIAPGGCAVADRLAEVAFDSSGLCLLAAPCT</sequence>
<evidence type="ECO:0000313" key="3">
    <source>
        <dbReference type="EMBL" id="MET1755150.1"/>
    </source>
</evidence>
<dbReference type="PANTHER" id="PTHR42742:SF3">
    <property type="entry name" value="FRUCTOKINASE"/>
    <property type="match status" value="1"/>
</dbReference>
<organism evidence="3 4">
    <name type="scientific">Novosphingobium kalidii</name>
    <dbReference type="NCBI Taxonomy" id="3230299"/>
    <lineage>
        <taxon>Bacteria</taxon>
        <taxon>Pseudomonadati</taxon>
        <taxon>Pseudomonadota</taxon>
        <taxon>Alphaproteobacteria</taxon>
        <taxon>Sphingomonadales</taxon>
        <taxon>Sphingomonadaceae</taxon>
        <taxon>Novosphingobium</taxon>
    </lineage>
</organism>
<keyword evidence="4" id="KW-1185">Reference proteome</keyword>
<dbReference type="PANTHER" id="PTHR42742">
    <property type="entry name" value="TRANSCRIPTIONAL REPRESSOR MPRA"/>
    <property type="match status" value="1"/>
</dbReference>
<dbReference type="RefSeq" id="WP_353983628.1">
    <property type="nucleotide sequence ID" value="NZ_JBEWLY010000013.1"/>
</dbReference>
<dbReference type="GO" id="GO:0016853">
    <property type="term" value="F:isomerase activity"/>
    <property type="evidence" value="ECO:0007669"/>
    <property type="project" value="UniProtKB-KW"/>
</dbReference>
<reference evidence="3 4" key="1">
    <citation type="submission" date="2024-07" db="EMBL/GenBank/DDBJ databases">
        <title>Novosphingobium kalidii RD2P27.</title>
        <authorList>
            <person name="Sun J.-Q."/>
        </authorList>
    </citation>
    <scope>NUCLEOTIDE SEQUENCE [LARGE SCALE GENOMIC DNA]</scope>
    <source>
        <strain evidence="3 4">RD2P27</strain>
    </source>
</reference>
<dbReference type="InterPro" id="IPR011051">
    <property type="entry name" value="RmlC_Cupin_sf"/>
</dbReference>
<dbReference type="SUPFAM" id="SSF51182">
    <property type="entry name" value="RmlC-like cupins"/>
    <property type="match status" value="1"/>
</dbReference>
<comment type="caution">
    <text evidence="3">The sequence shown here is derived from an EMBL/GenBank/DDBJ whole genome shotgun (WGS) entry which is preliminary data.</text>
</comment>
<accession>A0ABV2CZW7</accession>
<name>A0ABV2CZW7_9SPHN</name>
<proteinExistence type="predicted"/>
<evidence type="ECO:0000256" key="2">
    <source>
        <dbReference type="ARBA" id="ARBA00022833"/>
    </source>
</evidence>
<keyword evidence="1" id="KW-0479">Metal-binding</keyword>
<dbReference type="CDD" id="cd07010">
    <property type="entry name" value="cupin_PMI_type_I_N_bac"/>
    <property type="match status" value="1"/>
</dbReference>
<dbReference type="InterPro" id="IPR051804">
    <property type="entry name" value="Carb_Metab_Reg_Kinase/Isom"/>
</dbReference>
<keyword evidence="2" id="KW-0862">Zinc</keyword>
<gene>
    <name evidence="3" type="ORF">ABVV53_06745</name>
</gene>
<keyword evidence="3" id="KW-0413">Isomerase</keyword>
<evidence type="ECO:0000313" key="4">
    <source>
        <dbReference type="Proteomes" id="UP001548713"/>
    </source>
</evidence>
<evidence type="ECO:0000256" key="1">
    <source>
        <dbReference type="ARBA" id="ARBA00022723"/>
    </source>
</evidence>
<dbReference type="Proteomes" id="UP001548713">
    <property type="component" value="Unassembled WGS sequence"/>
</dbReference>